<proteinExistence type="predicted"/>
<dbReference type="Proteomes" id="UP000192247">
    <property type="component" value="Unassembled WGS sequence"/>
</dbReference>
<organism evidence="2 3">
    <name type="scientific">Tropilaelaps mercedesae</name>
    <dbReference type="NCBI Taxonomy" id="418985"/>
    <lineage>
        <taxon>Eukaryota</taxon>
        <taxon>Metazoa</taxon>
        <taxon>Ecdysozoa</taxon>
        <taxon>Arthropoda</taxon>
        <taxon>Chelicerata</taxon>
        <taxon>Arachnida</taxon>
        <taxon>Acari</taxon>
        <taxon>Parasitiformes</taxon>
        <taxon>Mesostigmata</taxon>
        <taxon>Gamasina</taxon>
        <taxon>Dermanyssoidea</taxon>
        <taxon>Laelapidae</taxon>
        <taxon>Tropilaelaps</taxon>
    </lineage>
</organism>
<keyword evidence="3" id="KW-1185">Reference proteome</keyword>
<evidence type="ECO:0000313" key="2">
    <source>
        <dbReference type="EMBL" id="OQR72267.1"/>
    </source>
</evidence>
<feature type="signal peptide" evidence="1">
    <location>
        <begin position="1"/>
        <end position="16"/>
    </location>
</feature>
<gene>
    <name evidence="2" type="ORF">BIW11_10496</name>
</gene>
<keyword evidence="1" id="KW-0732">Signal</keyword>
<reference evidence="2 3" key="1">
    <citation type="journal article" date="2017" name="Gigascience">
        <title>Draft genome of the honey bee ectoparasitic mite, Tropilaelaps mercedesae, is shaped by the parasitic life history.</title>
        <authorList>
            <person name="Dong X."/>
            <person name="Armstrong S.D."/>
            <person name="Xia D."/>
            <person name="Makepeace B.L."/>
            <person name="Darby A.C."/>
            <person name="Kadowaki T."/>
        </authorList>
    </citation>
    <scope>NUCLEOTIDE SEQUENCE [LARGE SCALE GENOMIC DNA]</scope>
    <source>
        <strain evidence="2">Wuxi-XJTLU</strain>
    </source>
</reference>
<evidence type="ECO:0000256" key="1">
    <source>
        <dbReference type="SAM" id="SignalP"/>
    </source>
</evidence>
<feature type="chain" id="PRO_5011963726" description="Secreted protein" evidence="1">
    <location>
        <begin position="17"/>
        <end position="89"/>
    </location>
</feature>
<accession>A0A1V9XFE2</accession>
<name>A0A1V9XFE2_9ACAR</name>
<evidence type="ECO:0000313" key="3">
    <source>
        <dbReference type="Proteomes" id="UP000192247"/>
    </source>
</evidence>
<comment type="caution">
    <text evidence="2">The sequence shown here is derived from an EMBL/GenBank/DDBJ whole genome shotgun (WGS) entry which is preliminary data.</text>
</comment>
<dbReference type="AlphaFoldDB" id="A0A1V9XFE2"/>
<dbReference type="InParanoid" id="A0A1V9XFE2"/>
<protein>
    <recommendedName>
        <fullName evidence="4">Secreted protein</fullName>
    </recommendedName>
</protein>
<sequence length="89" mass="10266">MRLSLCFALLFIVCHACYWTPWLLISRLACTANQSTKDMTPRGYLSTDRGTKLWNIFNIHPGLCRPGRNITEILSIRRNSSYLPFILFG</sequence>
<dbReference type="EMBL" id="MNPL01012176">
    <property type="protein sequence ID" value="OQR72267.1"/>
    <property type="molecule type" value="Genomic_DNA"/>
</dbReference>
<evidence type="ECO:0008006" key="4">
    <source>
        <dbReference type="Google" id="ProtNLM"/>
    </source>
</evidence>